<dbReference type="AlphaFoldDB" id="A0A4U8YGE5"/>
<name>A0A4U8YGE5_9BACT</name>
<dbReference type="InterPro" id="IPR038727">
    <property type="entry name" value="NadR/Ttd14_AAA_dom"/>
</dbReference>
<accession>A0A4U8YGE5</accession>
<dbReference type="Gene3D" id="3.40.50.300">
    <property type="entry name" value="P-loop containing nucleotide triphosphate hydrolases"/>
    <property type="match status" value="1"/>
</dbReference>
<dbReference type="Proteomes" id="UP000507962">
    <property type="component" value="Unassembled WGS sequence"/>
</dbReference>
<feature type="domain" description="NadR/Ttd14 AAA" evidence="1">
    <location>
        <begin position="2"/>
        <end position="172"/>
    </location>
</feature>
<gene>
    <name evidence="2" type="ORF">MSL71_230</name>
</gene>
<dbReference type="RefSeq" id="WP_180136663.1">
    <property type="nucleotide sequence ID" value="NZ_CAADHO010000001.1"/>
</dbReference>
<proteinExistence type="predicted"/>
<keyword evidence="3" id="KW-1185">Reference proteome</keyword>
<reference evidence="2 3" key="1">
    <citation type="submission" date="2019-03" db="EMBL/GenBank/DDBJ databases">
        <authorList>
            <person name="Nijsse B."/>
        </authorList>
    </citation>
    <scope>NUCLEOTIDE SEQUENCE [LARGE SCALE GENOMIC DNA]</scope>
    <source>
        <strain evidence="2">Desulfoluna butyratoxydans MSL71</strain>
    </source>
</reference>
<evidence type="ECO:0000313" key="2">
    <source>
        <dbReference type="EMBL" id="VFQ42405.1"/>
    </source>
</evidence>
<dbReference type="Pfam" id="PF13521">
    <property type="entry name" value="AAA_28"/>
    <property type="match status" value="1"/>
</dbReference>
<dbReference type="InterPro" id="IPR027417">
    <property type="entry name" value="P-loop_NTPase"/>
</dbReference>
<protein>
    <submittedName>
        <fullName evidence="2">Aaa domain</fullName>
    </submittedName>
</protein>
<dbReference type="EMBL" id="CAADHO010000001">
    <property type="protein sequence ID" value="VFQ42405.1"/>
    <property type="molecule type" value="Genomic_DNA"/>
</dbReference>
<organism evidence="2 3">
    <name type="scientific">Desulfoluna butyratoxydans</name>
    <dbReference type="NCBI Taxonomy" id="231438"/>
    <lineage>
        <taxon>Bacteria</taxon>
        <taxon>Pseudomonadati</taxon>
        <taxon>Thermodesulfobacteriota</taxon>
        <taxon>Desulfobacteria</taxon>
        <taxon>Desulfobacterales</taxon>
        <taxon>Desulfolunaceae</taxon>
        <taxon>Desulfoluna</taxon>
    </lineage>
</organism>
<dbReference type="SUPFAM" id="SSF52540">
    <property type="entry name" value="P-loop containing nucleoside triphosphate hydrolases"/>
    <property type="match status" value="1"/>
</dbReference>
<evidence type="ECO:0000313" key="3">
    <source>
        <dbReference type="Proteomes" id="UP000507962"/>
    </source>
</evidence>
<evidence type="ECO:0000259" key="1">
    <source>
        <dbReference type="Pfam" id="PF13521"/>
    </source>
</evidence>
<sequence>MKIAFTGAHSTGKTTLLHEFSRIYDGKVVSITEVARTIISNGYPLGMDANVDSYINYVNEQLKSEFLYKNVQYDILISDRTILDTVTYAKVNRRLPRPFIPDSLIEMLENVWLLEKENYDLYVYFPIEFGLVNDGVRPEDLEYQKDVDAMALRLLEQHSVNFVRITGNVAARVEQLSKIVKKIGP</sequence>